<dbReference type="Gene3D" id="3.40.630.30">
    <property type="match status" value="1"/>
</dbReference>
<name>A0ABQ1FM29_9BACL</name>
<proteinExistence type="predicted"/>
<keyword evidence="2" id="KW-1185">Reference proteome</keyword>
<dbReference type="EMBL" id="BMHF01000001">
    <property type="protein sequence ID" value="GGA20262.1"/>
    <property type="molecule type" value="Genomic_DNA"/>
</dbReference>
<reference evidence="2" key="1">
    <citation type="journal article" date="2019" name="Int. J. Syst. Evol. Microbiol.">
        <title>The Global Catalogue of Microorganisms (GCM) 10K type strain sequencing project: providing services to taxonomists for standard genome sequencing and annotation.</title>
        <authorList>
            <consortium name="The Broad Institute Genomics Platform"/>
            <consortium name="The Broad Institute Genome Sequencing Center for Infectious Disease"/>
            <person name="Wu L."/>
            <person name="Ma J."/>
        </authorList>
    </citation>
    <scope>NUCLEOTIDE SEQUENCE [LARGE SCALE GENOMIC DNA]</scope>
    <source>
        <strain evidence="2">CGMCC 1.15044</strain>
    </source>
</reference>
<evidence type="ECO:0000313" key="2">
    <source>
        <dbReference type="Proteomes" id="UP000609323"/>
    </source>
</evidence>
<dbReference type="InterPro" id="IPR016181">
    <property type="entry name" value="Acyl_CoA_acyltransferase"/>
</dbReference>
<evidence type="ECO:0000313" key="1">
    <source>
        <dbReference type="EMBL" id="GGA20262.1"/>
    </source>
</evidence>
<dbReference type="SUPFAM" id="SSF55729">
    <property type="entry name" value="Acyl-CoA N-acyltransferases (Nat)"/>
    <property type="match status" value="1"/>
</dbReference>
<gene>
    <name evidence="1" type="ORF">GCM10010917_01110</name>
</gene>
<accession>A0ABQ1FM29</accession>
<sequence length="323" mass="36721">MRLVTNPRIQILTLPDRAEGQRWISQIAGVEMQTGGSLEFVMRGFGSPGYRSAFMALQEDQIAGMAVSWKAEFHPFCTYVAMAITPDSLEEAGRRLLDEIVKRSEEPGRPLQTSIRETESKLASLYSQYGFQEVRRTYLTALPLELVCDSRFELEIDQTVNLPQHYEIINMSVLLSGRPHLTEELVRLVKRYYEATHTVNPPGEFALERWEQLCFSEDVVLEGSYVVITKHGIAAYAFLHKTDQPEALELGWRGTRDAGSLPYSVLLASLQIRFALDHGYKQLEAEIDTTDPCAMAMFERYPFSREAALITYQNTIHTKLVES</sequence>
<organism evidence="1 2">
    <name type="scientific">Paenibacillus physcomitrellae</name>
    <dbReference type="NCBI Taxonomy" id="1619311"/>
    <lineage>
        <taxon>Bacteria</taxon>
        <taxon>Bacillati</taxon>
        <taxon>Bacillota</taxon>
        <taxon>Bacilli</taxon>
        <taxon>Bacillales</taxon>
        <taxon>Paenibacillaceae</taxon>
        <taxon>Paenibacillus</taxon>
    </lineage>
</organism>
<comment type="caution">
    <text evidence="1">The sequence shown here is derived from an EMBL/GenBank/DDBJ whole genome shotgun (WGS) entry which is preliminary data.</text>
</comment>
<dbReference type="Proteomes" id="UP000609323">
    <property type="component" value="Unassembled WGS sequence"/>
</dbReference>
<protein>
    <recommendedName>
        <fullName evidence="3">N-acetyltransferase domain-containing protein</fullName>
    </recommendedName>
</protein>
<evidence type="ECO:0008006" key="3">
    <source>
        <dbReference type="Google" id="ProtNLM"/>
    </source>
</evidence>